<keyword evidence="3" id="KW-1185">Reference proteome</keyword>
<dbReference type="EMBL" id="JAJJMA010174097">
    <property type="protein sequence ID" value="MCL7036986.1"/>
    <property type="molecule type" value="Genomic_DNA"/>
</dbReference>
<name>A0AA41SKF7_PAPNU</name>
<feature type="region of interest" description="Disordered" evidence="1">
    <location>
        <begin position="1"/>
        <end position="40"/>
    </location>
</feature>
<dbReference type="AlphaFoldDB" id="A0AA41SKF7"/>
<gene>
    <name evidence="2" type="ORF">MKW94_019917</name>
</gene>
<comment type="caution">
    <text evidence="2">The sequence shown here is derived from an EMBL/GenBank/DDBJ whole genome shotgun (WGS) entry which is preliminary data.</text>
</comment>
<evidence type="ECO:0000313" key="2">
    <source>
        <dbReference type="EMBL" id="MCL7036986.1"/>
    </source>
</evidence>
<organism evidence="2 3">
    <name type="scientific">Papaver nudicaule</name>
    <name type="common">Iceland poppy</name>
    <dbReference type="NCBI Taxonomy" id="74823"/>
    <lineage>
        <taxon>Eukaryota</taxon>
        <taxon>Viridiplantae</taxon>
        <taxon>Streptophyta</taxon>
        <taxon>Embryophyta</taxon>
        <taxon>Tracheophyta</taxon>
        <taxon>Spermatophyta</taxon>
        <taxon>Magnoliopsida</taxon>
        <taxon>Ranunculales</taxon>
        <taxon>Papaveraceae</taxon>
        <taxon>Papaveroideae</taxon>
        <taxon>Papaver</taxon>
    </lineage>
</organism>
<feature type="compositionally biased region" description="Low complexity" evidence="1">
    <location>
        <begin position="18"/>
        <end position="40"/>
    </location>
</feature>
<evidence type="ECO:0000256" key="1">
    <source>
        <dbReference type="SAM" id="MobiDB-lite"/>
    </source>
</evidence>
<accession>A0AA41SKF7</accession>
<feature type="compositionally biased region" description="Basic and acidic residues" evidence="1">
    <location>
        <begin position="1"/>
        <end position="14"/>
    </location>
</feature>
<feature type="region of interest" description="Disordered" evidence="1">
    <location>
        <begin position="95"/>
        <end position="115"/>
    </location>
</feature>
<evidence type="ECO:0000313" key="3">
    <source>
        <dbReference type="Proteomes" id="UP001177140"/>
    </source>
</evidence>
<sequence>MTDEERLLQNEHRRNQYRARQQNAENSNLPSSSTSSTETNLFEHVIQQHVQEELERIIGRVSTMSMNISAGFMELGPEHRAPLHTRYEDMIEFDEQVNRPEEDGPEEGQQEDREEGIFLTSFKQKLECEWMFQI</sequence>
<proteinExistence type="predicted"/>
<dbReference type="Proteomes" id="UP001177140">
    <property type="component" value="Unassembled WGS sequence"/>
</dbReference>
<reference evidence="2" key="1">
    <citation type="submission" date="2022-03" db="EMBL/GenBank/DDBJ databases">
        <title>A functionally conserved STORR gene fusion in Papaver species that diverged 16.8 million years ago.</title>
        <authorList>
            <person name="Catania T."/>
        </authorList>
    </citation>
    <scope>NUCLEOTIDE SEQUENCE</scope>
    <source>
        <strain evidence="2">S-191538</strain>
    </source>
</reference>
<protein>
    <submittedName>
        <fullName evidence="2">Uncharacterized protein</fullName>
    </submittedName>
</protein>
<feature type="compositionally biased region" description="Acidic residues" evidence="1">
    <location>
        <begin position="103"/>
        <end position="114"/>
    </location>
</feature>